<dbReference type="SUPFAM" id="SSF82199">
    <property type="entry name" value="SET domain"/>
    <property type="match status" value="1"/>
</dbReference>
<dbReference type="Gene3D" id="3.90.1410.10">
    <property type="entry name" value="set domain protein methyltransferase, domain 1"/>
    <property type="match status" value="1"/>
</dbReference>
<dbReference type="InterPro" id="IPR036464">
    <property type="entry name" value="Rubisco_LSMT_subst-bd_sf"/>
</dbReference>
<dbReference type="Proteomes" id="UP000596661">
    <property type="component" value="Chromosome 8"/>
</dbReference>
<feature type="region of interest" description="Disordered" evidence="2">
    <location>
        <begin position="317"/>
        <end position="339"/>
    </location>
</feature>
<dbReference type="PROSITE" id="PS50280">
    <property type="entry name" value="SET"/>
    <property type="match status" value="1"/>
</dbReference>
<dbReference type="Gramene" id="evm.model.08.209">
    <property type="protein sequence ID" value="cds.evm.model.08.209"/>
    <property type="gene ID" value="evm.TU.08.209"/>
</dbReference>
<dbReference type="PANTHER" id="PTHR47546:SF3">
    <property type="entry name" value="30S RIBOSOMAL PROTEIN S15, CHLOROPLASTIC"/>
    <property type="match status" value="1"/>
</dbReference>
<feature type="compositionally biased region" description="Low complexity" evidence="2">
    <location>
        <begin position="325"/>
        <end position="338"/>
    </location>
</feature>
<evidence type="ECO:0000256" key="1">
    <source>
        <dbReference type="SAM" id="Coils"/>
    </source>
</evidence>
<accession>A0A803QAI6</accession>
<dbReference type="PANTHER" id="PTHR47546">
    <property type="entry name" value="S15/NS1, RNA-BINDING PROTEIN"/>
    <property type="match status" value="1"/>
</dbReference>
<dbReference type="CDD" id="cd10527">
    <property type="entry name" value="SET_LSMT"/>
    <property type="match status" value="1"/>
</dbReference>
<dbReference type="Pfam" id="PF00856">
    <property type="entry name" value="SET"/>
    <property type="match status" value="1"/>
</dbReference>
<feature type="compositionally biased region" description="Low complexity" evidence="2">
    <location>
        <begin position="253"/>
        <end position="266"/>
    </location>
</feature>
<feature type="domain" description="SET" evidence="3">
    <location>
        <begin position="819"/>
        <end position="1037"/>
    </location>
</feature>
<dbReference type="AlphaFoldDB" id="A0A803QAI6"/>
<dbReference type="EnsemblPlants" id="evm.model.08.209">
    <property type="protein sequence ID" value="cds.evm.model.08.209"/>
    <property type="gene ID" value="evm.TU.08.209"/>
</dbReference>
<keyword evidence="1" id="KW-0175">Coiled coil</keyword>
<dbReference type="InterPro" id="IPR015353">
    <property type="entry name" value="Rubisco_LSMT_subst-bd"/>
</dbReference>
<evidence type="ECO:0000313" key="5">
    <source>
        <dbReference type="Proteomes" id="UP000596661"/>
    </source>
</evidence>
<evidence type="ECO:0000256" key="2">
    <source>
        <dbReference type="SAM" id="MobiDB-lite"/>
    </source>
</evidence>
<feature type="compositionally biased region" description="Polar residues" evidence="2">
    <location>
        <begin position="294"/>
        <end position="303"/>
    </location>
</feature>
<name>A0A803QAI6_CANSA</name>
<dbReference type="Gene3D" id="1.10.287.10">
    <property type="entry name" value="S15/NS1, RNA-binding"/>
    <property type="match status" value="1"/>
</dbReference>
<dbReference type="FunFam" id="3.90.1410.10:FF:000011">
    <property type="entry name" value="Transcription factor, E2F and DP-related"/>
    <property type="match status" value="1"/>
</dbReference>
<protein>
    <recommendedName>
        <fullName evidence="3">SET domain-containing protein</fullName>
    </recommendedName>
</protein>
<dbReference type="SUPFAM" id="SSF47060">
    <property type="entry name" value="S15/NS1 RNA-binding domain"/>
    <property type="match status" value="1"/>
</dbReference>
<dbReference type="InterPro" id="IPR009068">
    <property type="entry name" value="uS15_NS1_RNA-bd_sf"/>
</dbReference>
<evidence type="ECO:0000313" key="4">
    <source>
        <dbReference type="EnsemblPlants" id="cds.evm.model.08.209"/>
    </source>
</evidence>
<dbReference type="InterPro" id="IPR001214">
    <property type="entry name" value="SET_dom"/>
</dbReference>
<keyword evidence="5" id="KW-1185">Reference proteome</keyword>
<proteinExistence type="predicted"/>
<sequence length="1201" mass="135969">MADNSHLAVDHDPNTNSHVSFPINQSSDPLSAINNCHLHGSSSSVADHLHHAPSHVKDVDIIAESRGKKVITHPVISFPPSALNTTSFVPSVANSKTLFPKNKLEYSDLSSVFTPLSAMVNPSNTFATYPPTQPPVQLSNAITTQISMQIPVHNSSSSSAAISSEKFSAGKENESPNRIIKRQSDGQSLRHFLKRCRDFHFKITFLQFKACAMALLLVPKCRTLANPSLFHLFSTTSSSNSADPDDQKDKSKSSTSESPFSSYFSDVKASLRQQQEQRSTSPPPPRNFTFPHPSQSTITNPSKVSDALQEIRNNLSEFRRRSDAPSPFSSGGPSNNSFKELLSRNVLGKAEGDNADQIGKGNLSFEAIRMSMKKLKSSGKGQQDGNRRESEMYNLFTNRLRLKPSDSPQRTTMIGGTDMLPASVFGKDTREKRDGYRLKAAGAAFARTYPEEDLGNMLRELRPEAKDGAWFSIEELNERLIKIREFEDRKAESTLPYIQDLKESLEKISAEEEMKKNSTSIERLNLLGRLSQTPNFMTQPPQEHLVEKYFHPDNMSAAEKMKLELAKVRDEFKLSESDCGSARVQVAQLTTKIKHLSTTLHKKEGSYKYGAKEEEVVEISSKNRLGFILFCTFETWVTRQPRLQALDNKIESSTSGAVKSEENCTIVLELSESDSLFDRKKILLQKKGFNTKEVIHLNSSNDPDEIKTSLKIMLQIARIINFDEVELYFWEDETISTVDLYSPRNELVALNSILRIVENSLDSCTQMQKNILEELHIAVVDMISNCSNENSIKSVIVEDHSCDKENCLVQWGEDNGMKSRLQIAYVEGAGRGAIAREDLKVGDTALEIPTSLIISEELMKKSDMYQILEKRNEMSSETMLLLWSMKEKYNTNSRFKNYFETLPEEFRTGLSFGVEAFMVLGDTVLMEEIIQAKEHLQEQYNQLVPPLCNEHPDIFPPELYTWERFLWACELWYSNSMKIMFPDGELRTCLVPVAGFLNHSLSPHVISYGKVDSKTNTLKFCLSRPCSAGEECFLSYGNFSSSHLITFYGFVPKRDNPYDIIPLELEGDEGDFDENSHVSSTNTHMARGTWFSKNHDIFHYGLPSPLLDYFRRAQNAMPHSKTLVQENLENEIEILEQLQLNFHDMMERLREAELDDRENTRWDVKLAIEYKDIQRRIVSSILTSCNSGIELVKDNLCRCMA</sequence>
<feature type="coiled-coil region" evidence="1">
    <location>
        <begin position="1121"/>
        <end position="1155"/>
    </location>
</feature>
<dbReference type="EMBL" id="UZAU01000681">
    <property type="status" value="NOT_ANNOTATED_CDS"/>
    <property type="molecule type" value="Genomic_DNA"/>
</dbReference>
<evidence type="ECO:0000259" key="3">
    <source>
        <dbReference type="PROSITE" id="PS50280"/>
    </source>
</evidence>
<organism evidence="4 5">
    <name type="scientific">Cannabis sativa</name>
    <name type="common">Hemp</name>
    <name type="synonym">Marijuana</name>
    <dbReference type="NCBI Taxonomy" id="3483"/>
    <lineage>
        <taxon>Eukaryota</taxon>
        <taxon>Viridiplantae</taxon>
        <taxon>Streptophyta</taxon>
        <taxon>Embryophyta</taxon>
        <taxon>Tracheophyta</taxon>
        <taxon>Spermatophyta</taxon>
        <taxon>Magnoliopsida</taxon>
        <taxon>eudicotyledons</taxon>
        <taxon>Gunneridae</taxon>
        <taxon>Pentapetalae</taxon>
        <taxon>rosids</taxon>
        <taxon>fabids</taxon>
        <taxon>Rosales</taxon>
        <taxon>Cannabaceae</taxon>
        <taxon>Cannabis</taxon>
    </lineage>
</organism>
<reference evidence="4" key="2">
    <citation type="submission" date="2021-03" db="UniProtKB">
        <authorList>
            <consortium name="EnsemblPlants"/>
        </authorList>
    </citation>
    <scope>IDENTIFICATION</scope>
</reference>
<dbReference type="Gene3D" id="3.90.1420.10">
    <property type="entry name" value="Rubisco LSMT, substrate-binding domain"/>
    <property type="match status" value="1"/>
</dbReference>
<dbReference type="InterPro" id="IPR046341">
    <property type="entry name" value="SET_dom_sf"/>
</dbReference>
<feature type="region of interest" description="Disordered" evidence="2">
    <location>
        <begin position="161"/>
        <end position="184"/>
    </location>
</feature>
<feature type="region of interest" description="Disordered" evidence="2">
    <location>
        <begin position="235"/>
        <end position="305"/>
    </location>
</feature>
<dbReference type="Pfam" id="PF09273">
    <property type="entry name" value="Rubis-subs-bind"/>
    <property type="match status" value="1"/>
</dbReference>
<reference evidence="4" key="1">
    <citation type="submission" date="2018-11" db="EMBL/GenBank/DDBJ databases">
        <authorList>
            <person name="Grassa J C."/>
        </authorList>
    </citation>
    <scope>NUCLEOTIDE SEQUENCE [LARGE SCALE GENOMIC DNA]</scope>
</reference>